<evidence type="ECO:0000313" key="2">
    <source>
        <dbReference type="Proteomes" id="UP001184376"/>
    </source>
</evidence>
<protein>
    <submittedName>
        <fullName evidence="1">Uncharacterized protein</fullName>
    </submittedName>
</protein>
<dbReference type="EMBL" id="JAVDRG010000004">
    <property type="protein sequence ID" value="MDR6442109.1"/>
    <property type="molecule type" value="Genomic_DNA"/>
</dbReference>
<dbReference type="Proteomes" id="UP001184376">
    <property type="component" value="Unassembled WGS sequence"/>
</dbReference>
<accession>A0ACC6IWI2</accession>
<comment type="caution">
    <text evidence="1">The sequence shown here is derived from an EMBL/GenBank/DDBJ whole genome shotgun (WGS) entry which is preliminary data.</text>
</comment>
<name>A0ACC6IWI2_9FLAO</name>
<reference evidence="1" key="1">
    <citation type="submission" date="2023-07" db="EMBL/GenBank/DDBJ databases">
        <title>Sorghum-associated microbial communities from plants grown in Nebraska, USA.</title>
        <authorList>
            <person name="Schachtman D."/>
        </authorList>
    </citation>
    <scope>NUCLEOTIDE SEQUENCE</scope>
    <source>
        <strain evidence="1">DS1280</strain>
    </source>
</reference>
<proteinExistence type="predicted"/>
<evidence type="ECO:0000313" key="1">
    <source>
        <dbReference type="EMBL" id="MDR6442109.1"/>
    </source>
</evidence>
<keyword evidence="2" id="KW-1185">Reference proteome</keyword>
<sequence>MFIIVFRKMTDAEHNPSALRAKGKSHSIIIHDIRKEGRIVKYTFQEGYILFGI</sequence>
<organism evidence="1 2">
    <name type="scientific">Chryseobacterium bernardetii</name>
    <dbReference type="NCBI Taxonomy" id="1241978"/>
    <lineage>
        <taxon>Bacteria</taxon>
        <taxon>Pseudomonadati</taxon>
        <taxon>Bacteroidota</taxon>
        <taxon>Flavobacteriia</taxon>
        <taxon>Flavobacteriales</taxon>
        <taxon>Weeksellaceae</taxon>
        <taxon>Chryseobacterium group</taxon>
        <taxon>Chryseobacterium</taxon>
    </lineage>
</organism>
<gene>
    <name evidence="1" type="ORF">J2795_002827</name>
</gene>